<dbReference type="Gramene" id="TraesJUL6D03G03804230.1">
    <property type="protein sequence ID" value="TraesJUL6D03G03804230.1.CDS1"/>
    <property type="gene ID" value="TraesJUL6D03G03804230"/>
</dbReference>
<feature type="region of interest" description="Disordered" evidence="1">
    <location>
        <begin position="134"/>
        <end position="157"/>
    </location>
</feature>
<dbReference type="Gramene" id="TraesLDM6D03G03775120.1">
    <property type="protein sequence ID" value="TraesLDM6D03G03775120.1.CDS1"/>
    <property type="gene ID" value="TraesLDM6D03G03775120"/>
</dbReference>
<dbReference type="Gramene" id="TraesNOR6D03G03811930.1">
    <property type="protein sequence ID" value="TraesNOR6D03G03811930.1.CDS1"/>
    <property type="gene ID" value="TraesNOR6D03G03811930"/>
</dbReference>
<keyword evidence="3" id="KW-1185">Reference proteome</keyword>
<sequence length="224" mass="23865">MEDLAASIMSLSHSAPLYLFFDVPSWEECCLHEDISGGLELAAAGAKSVGDGNDSAEPRACASQLFRGGAQLPLKLPPRLQHPADWSAASSAATSPTPQAQLCMVPSWRPFTSSTRHRDFDPFAAALDKVRRDGAAPLPSRPMRRARSLSHSPLRGAQATATSLNISRLAKKASRMPSQRSTRRTGVKHLLCWAATASSAAVPAPGKDGAASYRRPSLLVCFGF</sequence>
<dbReference type="AlphaFoldDB" id="A0A3B6QIT5"/>
<proteinExistence type="predicted"/>
<evidence type="ECO:0000313" key="2">
    <source>
        <dbReference type="EnsemblPlants" id="TraesCS6D02G307200.1.cds1"/>
    </source>
</evidence>
<dbReference type="Gramene" id="TraesPARA_EIv1.0_2142590.1">
    <property type="protein sequence ID" value="TraesPARA_EIv1.0_2142590.1.CDS1"/>
    <property type="gene ID" value="TraesPARA_EIv1.0_2142590"/>
</dbReference>
<reference evidence="2" key="2">
    <citation type="submission" date="2018-10" db="UniProtKB">
        <authorList>
            <consortium name="EnsemblPlants"/>
        </authorList>
    </citation>
    <scope>IDENTIFICATION</scope>
</reference>
<dbReference type="Gramene" id="TraesCS6D03G0718900.1">
    <property type="protein sequence ID" value="TraesCS6D03G0718900.1.CDS1"/>
    <property type="gene ID" value="TraesCS6D03G0718900"/>
</dbReference>
<dbReference type="EnsemblPlants" id="TraesCS6D02G307200.1">
    <property type="protein sequence ID" value="TraesCS6D02G307200.1.cds1"/>
    <property type="gene ID" value="TraesCS6D02G307200"/>
</dbReference>
<evidence type="ECO:0000256" key="1">
    <source>
        <dbReference type="SAM" id="MobiDB-lite"/>
    </source>
</evidence>
<dbReference type="Gramene" id="TraesJAG6D03G03753980.1">
    <property type="protein sequence ID" value="TraesJAG6D03G03753980.1.CDS1"/>
    <property type="gene ID" value="TraesJAG6D03G03753980"/>
</dbReference>
<dbReference type="Gramene" id="TraesSTA6D03G03764380.1">
    <property type="protein sequence ID" value="TraesSTA6D03G03764380.1.CDS1"/>
    <property type="gene ID" value="TraesSTA6D03G03764380"/>
</dbReference>
<dbReference type="Gramene" id="TraesCAD_scaffold_056503_01G000100.1">
    <property type="protein sequence ID" value="TraesCAD_scaffold_056503_01G000100.1"/>
    <property type="gene ID" value="TraesCAD_scaffold_056503_01G000100"/>
</dbReference>
<protein>
    <submittedName>
        <fullName evidence="2">Uncharacterized protein</fullName>
    </submittedName>
</protein>
<dbReference type="Gramene" id="TraesROB_scaffold_054610_01G000100.1">
    <property type="protein sequence ID" value="TraesROB_scaffold_054610_01G000100.1"/>
    <property type="gene ID" value="TraesROB_scaffold_054610_01G000100"/>
</dbReference>
<evidence type="ECO:0000313" key="3">
    <source>
        <dbReference type="Proteomes" id="UP000019116"/>
    </source>
</evidence>
<dbReference type="Gramene" id="TraesMAC6D03G03770550.1">
    <property type="protein sequence ID" value="TraesMAC6D03G03770550.1.CDS1"/>
    <property type="gene ID" value="TraesMAC6D03G03770550"/>
</dbReference>
<dbReference type="OMA" id="TRHRDFD"/>
<dbReference type="Gramene" id="TraesCLE_scaffold_022527_01G000100.1">
    <property type="protein sequence ID" value="TraesCLE_scaffold_022527_01G000100.1"/>
    <property type="gene ID" value="TraesCLE_scaffold_022527_01G000100"/>
</dbReference>
<organism evidence="2">
    <name type="scientific">Triticum aestivum</name>
    <name type="common">Wheat</name>
    <dbReference type="NCBI Taxonomy" id="4565"/>
    <lineage>
        <taxon>Eukaryota</taxon>
        <taxon>Viridiplantae</taxon>
        <taxon>Streptophyta</taxon>
        <taxon>Embryophyta</taxon>
        <taxon>Tracheophyta</taxon>
        <taxon>Spermatophyta</taxon>
        <taxon>Magnoliopsida</taxon>
        <taxon>Liliopsida</taxon>
        <taxon>Poales</taxon>
        <taxon>Poaceae</taxon>
        <taxon>BOP clade</taxon>
        <taxon>Pooideae</taxon>
        <taxon>Triticodae</taxon>
        <taxon>Triticeae</taxon>
        <taxon>Triticinae</taxon>
        <taxon>Triticum</taxon>
    </lineage>
</organism>
<dbReference type="Gramene" id="TraesLAC6D03G03721690.1">
    <property type="protein sequence ID" value="TraesLAC6D03G03721690.1.CDS1"/>
    <property type="gene ID" value="TraesLAC6D03G03721690"/>
</dbReference>
<dbReference type="Gramene" id="TraesWEE_scaffold_056524_01G000200.1">
    <property type="protein sequence ID" value="TraesWEE_scaffold_056524_01G000200.1"/>
    <property type="gene ID" value="TraesWEE_scaffold_056524_01G000200"/>
</dbReference>
<reference evidence="2" key="1">
    <citation type="submission" date="2018-08" db="EMBL/GenBank/DDBJ databases">
        <authorList>
            <person name="Rossello M."/>
        </authorList>
    </citation>
    <scope>NUCLEOTIDE SEQUENCE [LARGE SCALE GENOMIC DNA]</scope>
    <source>
        <strain evidence="2">cv. Chinese Spring</strain>
    </source>
</reference>
<accession>A0A3B6QIT5</accession>
<dbReference type="Gramene" id="TraesCS6D02G307200.1">
    <property type="protein sequence ID" value="TraesCS6D02G307200.1.cds1"/>
    <property type="gene ID" value="TraesCS6D02G307200"/>
</dbReference>
<dbReference type="Gramene" id="TraesSYM6D03G03719110.1">
    <property type="protein sequence ID" value="TraesSYM6D03G03719110.1.CDS1"/>
    <property type="gene ID" value="TraesSYM6D03G03719110"/>
</dbReference>
<dbReference type="Gramene" id="TraesARI6D03G03735660.1">
    <property type="protein sequence ID" value="TraesARI6D03G03735660.1.CDS1"/>
    <property type="gene ID" value="TraesARI6D03G03735660"/>
</dbReference>
<dbReference type="Proteomes" id="UP000019116">
    <property type="component" value="Chromosome 6D"/>
</dbReference>
<name>A0A3B6QIT5_WHEAT</name>